<evidence type="ECO:0000313" key="2">
    <source>
        <dbReference type="EMBL" id="HIT97399.1"/>
    </source>
</evidence>
<accession>A0A9D1KTH8</accession>
<protein>
    <submittedName>
        <fullName evidence="2">Uncharacterized protein</fullName>
    </submittedName>
</protein>
<organism evidence="2 3">
    <name type="scientific">Candidatus Merdimorpha stercoravium</name>
    <dbReference type="NCBI Taxonomy" id="2840863"/>
    <lineage>
        <taxon>Bacteria</taxon>
        <taxon>Pseudomonadati</taxon>
        <taxon>Bacteroidota</taxon>
        <taxon>Flavobacteriia</taxon>
        <taxon>Flavobacteriales</taxon>
        <taxon>Candidatus Merdimorpha</taxon>
    </lineage>
</organism>
<proteinExistence type="predicted"/>
<reference evidence="2" key="1">
    <citation type="submission" date="2020-10" db="EMBL/GenBank/DDBJ databases">
        <authorList>
            <person name="Gilroy R."/>
        </authorList>
    </citation>
    <scope>NUCLEOTIDE SEQUENCE</scope>
    <source>
        <strain evidence="2">1383</strain>
    </source>
</reference>
<comment type="caution">
    <text evidence="2">The sequence shown here is derived from an EMBL/GenBank/DDBJ whole genome shotgun (WGS) entry which is preliminary data.</text>
</comment>
<reference evidence="2" key="2">
    <citation type="journal article" date="2021" name="PeerJ">
        <title>Extensive microbial diversity within the chicken gut microbiome revealed by metagenomics and culture.</title>
        <authorList>
            <person name="Gilroy R."/>
            <person name="Ravi A."/>
            <person name="Getino M."/>
            <person name="Pursley I."/>
            <person name="Horton D.L."/>
            <person name="Alikhan N.F."/>
            <person name="Baker D."/>
            <person name="Gharbi K."/>
            <person name="Hall N."/>
            <person name="Watson M."/>
            <person name="Adriaenssens E.M."/>
            <person name="Foster-Nyarko E."/>
            <person name="Jarju S."/>
            <person name="Secka A."/>
            <person name="Antonio M."/>
            <person name="Oren A."/>
            <person name="Chaudhuri R.R."/>
            <person name="La Ragione R."/>
            <person name="Hildebrand F."/>
            <person name="Pallen M.J."/>
        </authorList>
    </citation>
    <scope>NUCLEOTIDE SEQUENCE</scope>
    <source>
        <strain evidence="2">1383</strain>
    </source>
</reference>
<keyword evidence="1" id="KW-1133">Transmembrane helix</keyword>
<sequence>MKDIPRKGDGVSRPWGRRVVRYLPLGLALGLLFGAAIGNIPLGLLLGMALGVLAGRFPRRENDPDRQDRAV</sequence>
<name>A0A9D1KTH8_9FLAO</name>
<evidence type="ECO:0000256" key="1">
    <source>
        <dbReference type="SAM" id="Phobius"/>
    </source>
</evidence>
<dbReference type="EMBL" id="DVLY01000022">
    <property type="protein sequence ID" value="HIT97399.1"/>
    <property type="molecule type" value="Genomic_DNA"/>
</dbReference>
<keyword evidence="1" id="KW-0472">Membrane</keyword>
<gene>
    <name evidence="2" type="ORF">IAC44_01020</name>
</gene>
<evidence type="ECO:0000313" key="3">
    <source>
        <dbReference type="Proteomes" id="UP000824161"/>
    </source>
</evidence>
<dbReference type="AlphaFoldDB" id="A0A9D1KTH8"/>
<feature type="transmembrane region" description="Helical" evidence="1">
    <location>
        <begin position="21"/>
        <end position="54"/>
    </location>
</feature>
<keyword evidence="1" id="KW-0812">Transmembrane</keyword>
<dbReference type="Proteomes" id="UP000824161">
    <property type="component" value="Unassembled WGS sequence"/>
</dbReference>